<keyword evidence="3" id="KW-0378">Hydrolase</keyword>
<evidence type="ECO:0000256" key="4">
    <source>
        <dbReference type="ARBA" id="ARBA00022912"/>
    </source>
</evidence>
<organism evidence="6 7">
    <name type="scientific">Leifsonia williamsii</name>
    <dbReference type="NCBI Taxonomy" id="3035919"/>
    <lineage>
        <taxon>Bacteria</taxon>
        <taxon>Bacillati</taxon>
        <taxon>Actinomycetota</taxon>
        <taxon>Actinomycetes</taxon>
        <taxon>Micrococcales</taxon>
        <taxon>Microbacteriaceae</taxon>
        <taxon>Leifsonia</taxon>
    </lineage>
</organism>
<accession>A0ABT8KF75</accession>
<dbReference type="InterPro" id="IPR023485">
    <property type="entry name" value="Ptyr_pPase"/>
</dbReference>
<comment type="similarity">
    <text evidence="1">Belongs to the low molecular weight phosphotyrosine protein phosphatase family.</text>
</comment>
<feature type="domain" description="Phosphotyrosine protein phosphatase I" evidence="5">
    <location>
        <begin position="31"/>
        <end position="174"/>
    </location>
</feature>
<dbReference type="PRINTS" id="PR00719">
    <property type="entry name" value="LMWPTPASE"/>
</dbReference>
<dbReference type="InterPro" id="IPR050438">
    <property type="entry name" value="LMW_PTPase"/>
</dbReference>
<dbReference type="SUPFAM" id="SSF52788">
    <property type="entry name" value="Phosphotyrosine protein phosphatases I"/>
    <property type="match status" value="1"/>
</dbReference>
<evidence type="ECO:0000313" key="7">
    <source>
        <dbReference type="Proteomes" id="UP001174208"/>
    </source>
</evidence>
<sequence>MTARPTRHTGVGGAALLDDPFGAVGTAGTVSRVLVVCTANICRSPVAERLLAHRLRSAGIDGVRVESAGLRARSGRDMEQGARELLERLGADPTGFVSRSIREVDLAGIDLVLTATEAQRRRIVATEPAAPARVRTLRGFDGGGDVIDPFGAPESAWRELELQLLPAIDAATAWIGQNR</sequence>
<gene>
    <name evidence="6" type="ORF">P5G50_16710</name>
</gene>
<dbReference type="RefSeq" id="WP_301212199.1">
    <property type="nucleotide sequence ID" value="NZ_JAROCF010000001.1"/>
</dbReference>
<dbReference type="PANTHER" id="PTHR11717:SF7">
    <property type="entry name" value="LOW MOLECULAR WEIGHT PHOSPHOTYROSINE PROTEIN PHOSPHATASE"/>
    <property type="match status" value="1"/>
</dbReference>
<dbReference type="PANTHER" id="PTHR11717">
    <property type="entry name" value="LOW MOLECULAR WEIGHT PROTEIN TYROSINE PHOSPHATASE"/>
    <property type="match status" value="1"/>
</dbReference>
<dbReference type="EC" id="3.1.3.48" evidence="2"/>
<dbReference type="EMBL" id="JAROCF010000001">
    <property type="protein sequence ID" value="MDN4616090.1"/>
    <property type="molecule type" value="Genomic_DNA"/>
</dbReference>
<dbReference type="Proteomes" id="UP001174208">
    <property type="component" value="Unassembled WGS sequence"/>
</dbReference>
<comment type="caution">
    <text evidence="6">The sequence shown here is derived from an EMBL/GenBank/DDBJ whole genome shotgun (WGS) entry which is preliminary data.</text>
</comment>
<proteinExistence type="inferred from homology"/>
<dbReference type="InterPro" id="IPR036196">
    <property type="entry name" value="Ptyr_pPase_sf"/>
</dbReference>
<protein>
    <recommendedName>
        <fullName evidence="2">protein-tyrosine-phosphatase</fullName>
        <ecNumber evidence="2">3.1.3.48</ecNumber>
    </recommendedName>
</protein>
<name>A0ABT8KF75_9MICO</name>
<dbReference type="Gene3D" id="3.40.50.2300">
    <property type="match status" value="1"/>
</dbReference>
<evidence type="ECO:0000259" key="5">
    <source>
        <dbReference type="SMART" id="SM00226"/>
    </source>
</evidence>
<evidence type="ECO:0000256" key="1">
    <source>
        <dbReference type="ARBA" id="ARBA00011063"/>
    </source>
</evidence>
<reference evidence="6" key="1">
    <citation type="submission" date="2023-06" db="EMBL/GenBank/DDBJ databases">
        <title>MT1 and MT2 Draft Genomes of Novel Species.</title>
        <authorList>
            <person name="Venkateswaran K."/>
        </authorList>
    </citation>
    <scope>NUCLEOTIDE SEQUENCE</scope>
    <source>
        <strain evidence="6">F6_8S_P_1B</strain>
    </source>
</reference>
<evidence type="ECO:0000256" key="2">
    <source>
        <dbReference type="ARBA" id="ARBA00013064"/>
    </source>
</evidence>
<dbReference type="SMART" id="SM00226">
    <property type="entry name" value="LMWPc"/>
    <property type="match status" value="1"/>
</dbReference>
<evidence type="ECO:0000313" key="6">
    <source>
        <dbReference type="EMBL" id="MDN4616090.1"/>
    </source>
</evidence>
<evidence type="ECO:0000256" key="3">
    <source>
        <dbReference type="ARBA" id="ARBA00022801"/>
    </source>
</evidence>
<dbReference type="InterPro" id="IPR017867">
    <property type="entry name" value="Tyr_phospatase_low_mol_wt"/>
</dbReference>
<keyword evidence="7" id="KW-1185">Reference proteome</keyword>
<dbReference type="Pfam" id="PF01451">
    <property type="entry name" value="LMWPc"/>
    <property type="match status" value="1"/>
</dbReference>
<keyword evidence="4" id="KW-0904">Protein phosphatase</keyword>